<dbReference type="Pfam" id="PF04909">
    <property type="entry name" value="Amidohydro_2"/>
    <property type="match status" value="1"/>
</dbReference>
<keyword evidence="3" id="KW-1185">Reference proteome</keyword>
<organism evidence="2 3">
    <name type="scientific">Simkania negevensis</name>
    <dbReference type="NCBI Taxonomy" id="83561"/>
    <lineage>
        <taxon>Bacteria</taxon>
        <taxon>Pseudomonadati</taxon>
        <taxon>Chlamydiota</taxon>
        <taxon>Chlamydiia</taxon>
        <taxon>Parachlamydiales</taxon>
        <taxon>Simkaniaceae</taxon>
        <taxon>Simkania</taxon>
    </lineage>
</organism>
<dbReference type="SUPFAM" id="SSF51556">
    <property type="entry name" value="Metallo-dependent hydrolases"/>
    <property type="match status" value="1"/>
</dbReference>
<dbReference type="PANTHER" id="PTHR35563">
    <property type="entry name" value="BARREL METAL-DEPENDENT HYDROLASE, PUTATIVE (AFU_ORTHOLOGUE AFUA_1G16240)-RELATED"/>
    <property type="match status" value="1"/>
</dbReference>
<dbReference type="InterPro" id="IPR032466">
    <property type="entry name" value="Metal_Hydrolase"/>
</dbReference>
<protein>
    <submittedName>
        <fullName evidence="2">Amidohydrolase family protein</fullName>
    </submittedName>
</protein>
<accession>A0ABS3AR57</accession>
<evidence type="ECO:0000313" key="2">
    <source>
        <dbReference type="EMBL" id="MBN4066781.1"/>
    </source>
</evidence>
<dbReference type="PANTHER" id="PTHR35563:SF2">
    <property type="entry name" value="BARREL METAL-DEPENDENT HYDROLASE, PUTATIVE (AFU_ORTHOLOGUE AFUA_1G16240)-RELATED"/>
    <property type="match status" value="1"/>
</dbReference>
<gene>
    <name evidence="2" type="ORF">JYU14_01710</name>
</gene>
<comment type="caution">
    <text evidence="2">The sequence shown here is derived from an EMBL/GenBank/DDBJ whole genome shotgun (WGS) entry which is preliminary data.</text>
</comment>
<reference evidence="2 3" key="1">
    <citation type="submission" date="2021-02" db="EMBL/GenBank/DDBJ databases">
        <title>Activity-based single-cell genomes from oceanic crustal fluid captures similar information to metagenomic and metatranscriptomic surveys with orders of magnitude less sampling.</title>
        <authorList>
            <person name="D'Angelo T.S."/>
            <person name="Orcutt B.N."/>
        </authorList>
    </citation>
    <scope>NUCLEOTIDE SEQUENCE [LARGE SCALE GENOMIC DNA]</scope>
    <source>
        <strain evidence="2">AH-315-G07</strain>
    </source>
</reference>
<sequence length="266" mass="29496">MLTVFDSHFHIIDSKFPLVSNHSYLPPLFTTKDYLMKTKHLNIVGGAIVSGSFQAFDQTYLLAALRKLGPSFVGVTQLPDSVPDKELIRYHTAGVRAIRFNFKRGGSEGVKNLESFAKRVHEVVGWHVELYVDSNDLFDLSPTLLRLLAVSIDHLGLSQKGLPELLVLVEKGVKVKATGFGRVDFDVASALKKIASINPDALMFGTDLPSTRAPRPFSDGDIQIVRDIFDDDLLNKIFYLNAVSFYKPKESLFSPGLSSSKNLDQP</sequence>
<dbReference type="Proteomes" id="UP000722121">
    <property type="component" value="Unassembled WGS sequence"/>
</dbReference>
<proteinExistence type="predicted"/>
<dbReference type="EMBL" id="JAFITR010000024">
    <property type="protein sequence ID" value="MBN4066781.1"/>
    <property type="molecule type" value="Genomic_DNA"/>
</dbReference>
<evidence type="ECO:0000259" key="1">
    <source>
        <dbReference type="Pfam" id="PF04909"/>
    </source>
</evidence>
<name>A0ABS3AR57_9BACT</name>
<evidence type="ECO:0000313" key="3">
    <source>
        <dbReference type="Proteomes" id="UP000722121"/>
    </source>
</evidence>
<dbReference type="InterPro" id="IPR006680">
    <property type="entry name" value="Amidohydro-rel"/>
</dbReference>
<dbReference type="InterPro" id="IPR052358">
    <property type="entry name" value="Aro_Compnd_Degr_Hydrolases"/>
</dbReference>
<feature type="domain" description="Amidohydrolase-related" evidence="1">
    <location>
        <begin position="6"/>
        <end position="246"/>
    </location>
</feature>
<dbReference type="Gene3D" id="3.20.20.140">
    <property type="entry name" value="Metal-dependent hydrolases"/>
    <property type="match status" value="1"/>
</dbReference>